<proteinExistence type="predicted"/>
<dbReference type="RefSeq" id="WP_374036783.1">
    <property type="nucleotide sequence ID" value="NZ_CP169082.1"/>
</dbReference>
<dbReference type="Pfam" id="PF19821">
    <property type="entry name" value="Phage_capsid_2"/>
    <property type="match status" value="1"/>
</dbReference>
<protein>
    <submittedName>
        <fullName evidence="1">Phage capsid protein</fullName>
    </submittedName>
</protein>
<evidence type="ECO:0000313" key="1">
    <source>
        <dbReference type="EMBL" id="MFC5346269.1"/>
    </source>
</evidence>
<reference evidence="2" key="1">
    <citation type="journal article" date="2019" name="Int. J. Syst. Evol. Microbiol.">
        <title>The Global Catalogue of Microorganisms (GCM) 10K type strain sequencing project: providing services to taxonomists for standard genome sequencing and annotation.</title>
        <authorList>
            <consortium name="The Broad Institute Genomics Platform"/>
            <consortium name="The Broad Institute Genome Sequencing Center for Infectious Disease"/>
            <person name="Wu L."/>
            <person name="Ma J."/>
        </authorList>
    </citation>
    <scope>NUCLEOTIDE SEQUENCE [LARGE SCALE GENOMIC DNA]</scope>
    <source>
        <strain evidence="2">JCM 12125</strain>
    </source>
</reference>
<name>A0ABW0FYM7_9CAUL</name>
<dbReference type="InterPro" id="IPR045565">
    <property type="entry name" value="Phage_capsid_2"/>
</dbReference>
<evidence type="ECO:0000313" key="2">
    <source>
        <dbReference type="Proteomes" id="UP001596152"/>
    </source>
</evidence>
<accession>A0ABW0FYM7</accession>
<dbReference type="Proteomes" id="UP001596152">
    <property type="component" value="Unassembled WGS sequence"/>
</dbReference>
<comment type="caution">
    <text evidence="1">The sequence shown here is derived from an EMBL/GenBank/DDBJ whole genome shotgun (WGS) entry which is preliminary data.</text>
</comment>
<sequence>MDYSQITQADVQGFRANLNMAPQVRESVYLPHVDADLAYSEPGKLFNIDTIGTSDPKKIDTVVPDSPEGILDMTRRVGAFESFHDGKFIESIQKVHQLQDPTNEVMASMRAGKMRYMDKKIRDSFFAPVRIGESGENTLNFPTGKIIGVQSRKYLHAQEGTALPASGDLPLTLGKLLAVRAIIRKTRAASVLPGAKLKIAVRTEDLSQLLTTIPVTSGDYQSVRRLESGEITQFLGFEFVLDEDLNQKAGAAGVFILPVWLDQAMKYKAREIHTATIKPRGDKSERPYAYYETEHGAVRGWDEGVAGIEVKDLNA</sequence>
<gene>
    <name evidence="1" type="ORF">ACFPIE_20325</name>
</gene>
<dbReference type="EMBL" id="JBHSLF010000056">
    <property type="protein sequence ID" value="MFC5346269.1"/>
    <property type="molecule type" value="Genomic_DNA"/>
</dbReference>
<keyword evidence="2" id="KW-1185">Reference proteome</keyword>
<organism evidence="1 2">
    <name type="scientific">Brevundimonas staleyi</name>
    <dbReference type="NCBI Taxonomy" id="74326"/>
    <lineage>
        <taxon>Bacteria</taxon>
        <taxon>Pseudomonadati</taxon>
        <taxon>Pseudomonadota</taxon>
        <taxon>Alphaproteobacteria</taxon>
        <taxon>Caulobacterales</taxon>
        <taxon>Caulobacteraceae</taxon>
        <taxon>Brevundimonas</taxon>
    </lineage>
</organism>